<dbReference type="InterPro" id="IPR002634">
    <property type="entry name" value="BolA"/>
</dbReference>
<dbReference type="EMBL" id="PGTY01000001">
    <property type="protein sequence ID" value="PJI91355.1"/>
    <property type="molecule type" value="Genomic_DNA"/>
</dbReference>
<proteinExistence type="inferred from homology"/>
<comment type="caution">
    <text evidence="3">The sequence shown here is derived from an EMBL/GenBank/DDBJ whole genome shotgun (WGS) entry which is preliminary data.</text>
</comment>
<dbReference type="AlphaFoldDB" id="A0A2M8WK89"/>
<evidence type="ECO:0000256" key="1">
    <source>
        <dbReference type="ARBA" id="ARBA00005578"/>
    </source>
</evidence>
<keyword evidence="4" id="KW-1185">Reference proteome</keyword>
<dbReference type="Gene3D" id="3.30.300.90">
    <property type="entry name" value="BolA-like"/>
    <property type="match status" value="1"/>
</dbReference>
<dbReference type="OrthoDB" id="9811118at2"/>
<sequence>MTLETEIRDALGSLSPQHLDVINESALHAGHSGDDGSGESHWRIVIKAASLDDMSRIARHRAIHTALGTDIIGRIHALAIDIQ</sequence>
<name>A0A2M8WK89_9RHOB</name>
<dbReference type="Proteomes" id="UP000228531">
    <property type="component" value="Unassembled WGS sequence"/>
</dbReference>
<evidence type="ECO:0000313" key="3">
    <source>
        <dbReference type="EMBL" id="PJI91355.1"/>
    </source>
</evidence>
<evidence type="ECO:0000313" key="4">
    <source>
        <dbReference type="Proteomes" id="UP000228531"/>
    </source>
</evidence>
<accession>A0A2M8WK89</accession>
<dbReference type="PIRSF" id="PIRSF003113">
    <property type="entry name" value="BolA"/>
    <property type="match status" value="1"/>
</dbReference>
<dbReference type="Pfam" id="PF01722">
    <property type="entry name" value="BolA"/>
    <property type="match status" value="1"/>
</dbReference>
<organism evidence="3 4">
    <name type="scientific">Yoonia maricola</name>
    <dbReference type="NCBI Taxonomy" id="420999"/>
    <lineage>
        <taxon>Bacteria</taxon>
        <taxon>Pseudomonadati</taxon>
        <taxon>Pseudomonadota</taxon>
        <taxon>Alphaproteobacteria</taxon>
        <taxon>Rhodobacterales</taxon>
        <taxon>Paracoccaceae</taxon>
        <taxon>Yoonia</taxon>
    </lineage>
</organism>
<protein>
    <submittedName>
        <fullName evidence="3">BolA protein</fullName>
    </submittedName>
</protein>
<dbReference type="InterPro" id="IPR036065">
    <property type="entry name" value="BolA-like_sf"/>
</dbReference>
<reference evidence="3 4" key="1">
    <citation type="submission" date="2017-11" db="EMBL/GenBank/DDBJ databases">
        <title>Genomic Encyclopedia of Archaeal and Bacterial Type Strains, Phase II (KMG-II): From Individual Species to Whole Genera.</title>
        <authorList>
            <person name="Goeker M."/>
        </authorList>
    </citation>
    <scope>NUCLEOTIDE SEQUENCE [LARGE SCALE GENOMIC DNA]</scope>
    <source>
        <strain evidence="3 4">DSM 29128</strain>
    </source>
</reference>
<evidence type="ECO:0000256" key="2">
    <source>
        <dbReference type="RuleBase" id="RU003860"/>
    </source>
</evidence>
<dbReference type="RefSeq" id="WP_100366290.1">
    <property type="nucleotide sequence ID" value="NZ_PGTY01000001.1"/>
</dbReference>
<dbReference type="PANTHER" id="PTHR46229">
    <property type="entry name" value="BOLA TRANSCRIPTION REGULATOR"/>
    <property type="match status" value="1"/>
</dbReference>
<gene>
    <name evidence="3" type="ORF">BC777_0181</name>
</gene>
<comment type="similarity">
    <text evidence="1 2">Belongs to the BolA/IbaG family.</text>
</comment>
<dbReference type="PANTHER" id="PTHR46229:SF2">
    <property type="entry name" value="BOLA-LIKE PROTEIN 1"/>
    <property type="match status" value="1"/>
</dbReference>
<dbReference type="SUPFAM" id="SSF82657">
    <property type="entry name" value="BolA-like"/>
    <property type="match status" value="1"/>
</dbReference>
<dbReference type="InterPro" id="IPR050961">
    <property type="entry name" value="BolA/IbaG_stress_morph_reg"/>
</dbReference>